<dbReference type="EMBL" id="FODV01000024">
    <property type="protein sequence ID" value="SEP23218.1"/>
    <property type="molecule type" value="Genomic_DNA"/>
</dbReference>
<keyword evidence="2" id="KW-1185">Reference proteome</keyword>
<gene>
    <name evidence="1" type="ORF">SAMN04487948_12437</name>
</gene>
<sequence>MPSFDIRGFTITREKTIAEDGTVTYNNNYEWEGLKMEGEKSPELGTELLISGIEYLFGKNSAIRTREPTIDVVNEE</sequence>
<proteinExistence type="predicted"/>
<evidence type="ECO:0000313" key="1">
    <source>
        <dbReference type="EMBL" id="SEP23218.1"/>
    </source>
</evidence>
<protein>
    <submittedName>
        <fullName evidence="1">Uncharacterized protein</fullName>
    </submittedName>
</protein>
<dbReference type="AlphaFoldDB" id="A0A1H8W7V0"/>
<organism evidence="1 2">
    <name type="scientific">Halogranum amylolyticum</name>
    <dbReference type="NCBI Taxonomy" id="660520"/>
    <lineage>
        <taxon>Archaea</taxon>
        <taxon>Methanobacteriati</taxon>
        <taxon>Methanobacteriota</taxon>
        <taxon>Stenosarchaea group</taxon>
        <taxon>Halobacteria</taxon>
        <taxon>Halobacteriales</taxon>
        <taxon>Haloferacaceae</taxon>
    </lineage>
</organism>
<dbReference type="Proteomes" id="UP000199126">
    <property type="component" value="Unassembled WGS sequence"/>
</dbReference>
<evidence type="ECO:0000313" key="2">
    <source>
        <dbReference type="Proteomes" id="UP000199126"/>
    </source>
</evidence>
<reference evidence="2" key="1">
    <citation type="submission" date="2016-10" db="EMBL/GenBank/DDBJ databases">
        <authorList>
            <person name="Varghese N."/>
            <person name="Submissions S."/>
        </authorList>
    </citation>
    <scope>NUCLEOTIDE SEQUENCE [LARGE SCALE GENOMIC DNA]</scope>
    <source>
        <strain evidence="2">CGMCC 1.10121</strain>
    </source>
</reference>
<dbReference type="RefSeq" id="WP_139246766.1">
    <property type="nucleotide sequence ID" value="NZ_FODV01000024.1"/>
</dbReference>
<name>A0A1H8W7V0_9EURY</name>
<accession>A0A1H8W7V0</accession>